<dbReference type="AlphaFoldDB" id="A0A418X1E8"/>
<gene>
    <name evidence="1" type="ORF">D3870_09795</name>
</gene>
<keyword evidence="2" id="KW-1185">Reference proteome</keyword>
<dbReference type="EMBL" id="QYUN01000002">
    <property type="protein sequence ID" value="RJG06265.1"/>
    <property type="molecule type" value="Genomic_DNA"/>
</dbReference>
<organism evidence="1 2">
    <name type="scientific">Noviherbaspirillum cavernae</name>
    <dbReference type="NCBI Taxonomy" id="2320862"/>
    <lineage>
        <taxon>Bacteria</taxon>
        <taxon>Pseudomonadati</taxon>
        <taxon>Pseudomonadota</taxon>
        <taxon>Betaproteobacteria</taxon>
        <taxon>Burkholderiales</taxon>
        <taxon>Oxalobacteraceae</taxon>
        <taxon>Noviherbaspirillum</taxon>
    </lineage>
</organism>
<protein>
    <submittedName>
        <fullName evidence="1">Uncharacterized protein</fullName>
    </submittedName>
</protein>
<evidence type="ECO:0000313" key="2">
    <source>
        <dbReference type="Proteomes" id="UP000285190"/>
    </source>
</evidence>
<sequence>MKPGITYELLFTNEAKARIKNPASIKANIPHIEESAFPITGEFIQILCDGQLTRFQVVSRDFIFLEGENVVIQAVLAFPL</sequence>
<name>A0A418X1E8_9BURK</name>
<accession>A0A418X1E8</accession>
<proteinExistence type="predicted"/>
<comment type="caution">
    <text evidence="1">The sequence shown here is derived from an EMBL/GenBank/DDBJ whole genome shotgun (WGS) entry which is preliminary data.</text>
</comment>
<dbReference type="Proteomes" id="UP000285190">
    <property type="component" value="Unassembled WGS sequence"/>
</dbReference>
<reference evidence="1 2" key="1">
    <citation type="submission" date="2018-09" db="EMBL/GenBank/DDBJ databases">
        <authorList>
            <person name="Zhu H."/>
        </authorList>
    </citation>
    <scope>NUCLEOTIDE SEQUENCE [LARGE SCALE GENOMIC DNA]</scope>
    <source>
        <strain evidence="1 2">K2R10-39</strain>
    </source>
</reference>
<dbReference type="RefSeq" id="WP_119738688.1">
    <property type="nucleotide sequence ID" value="NZ_QYUN01000002.1"/>
</dbReference>
<evidence type="ECO:0000313" key="1">
    <source>
        <dbReference type="EMBL" id="RJG06265.1"/>
    </source>
</evidence>